<dbReference type="SUPFAM" id="SSF56436">
    <property type="entry name" value="C-type lectin-like"/>
    <property type="match status" value="1"/>
</dbReference>
<feature type="domain" description="C-type lectin" evidence="1">
    <location>
        <begin position="1"/>
        <end position="52"/>
    </location>
</feature>
<protein>
    <submittedName>
        <fullName evidence="2">Putative C-type lectin domain family 20 member A isoform X1</fullName>
    </submittedName>
</protein>
<dbReference type="AlphaFoldDB" id="A0A8J4TK26"/>
<organism evidence="2 3">
    <name type="scientific">Clarias magur</name>
    <name type="common">Asian catfish</name>
    <name type="synonym">Macropteronotus magur</name>
    <dbReference type="NCBI Taxonomy" id="1594786"/>
    <lineage>
        <taxon>Eukaryota</taxon>
        <taxon>Metazoa</taxon>
        <taxon>Chordata</taxon>
        <taxon>Craniata</taxon>
        <taxon>Vertebrata</taxon>
        <taxon>Euteleostomi</taxon>
        <taxon>Actinopterygii</taxon>
        <taxon>Neopterygii</taxon>
        <taxon>Teleostei</taxon>
        <taxon>Ostariophysi</taxon>
        <taxon>Siluriformes</taxon>
        <taxon>Clariidae</taxon>
        <taxon>Clarias</taxon>
    </lineage>
</organism>
<dbReference type="InterPro" id="IPR016187">
    <property type="entry name" value="CTDL_fold"/>
</dbReference>
<keyword evidence="3" id="KW-1185">Reference proteome</keyword>
<dbReference type="InterPro" id="IPR001304">
    <property type="entry name" value="C-type_lectin-like"/>
</dbReference>
<name>A0A8J4TK26_CLAMG</name>
<sequence>EPWKWSDQTILFINLWMTGKPDNALGNENCAYFYNGLAANAQCSDIKPFFCHK</sequence>
<dbReference type="OrthoDB" id="6157090at2759"/>
<dbReference type="InterPro" id="IPR016186">
    <property type="entry name" value="C-type_lectin-like/link_sf"/>
</dbReference>
<accession>A0A8J4TK26</accession>
<dbReference type="PROSITE" id="PS50041">
    <property type="entry name" value="C_TYPE_LECTIN_2"/>
    <property type="match status" value="1"/>
</dbReference>
<dbReference type="Gene3D" id="3.10.100.10">
    <property type="entry name" value="Mannose-Binding Protein A, subunit A"/>
    <property type="match status" value="1"/>
</dbReference>
<feature type="non-terminal residue" evidence="2">
    <location>
        <position position="53"/>
    </location>
</feature>
<evidence type="ECO:0000313" key="2">
    <source>
        <dbReference type="EMBL" id="KAF5891038.1"/>
    </source>
</evidence>
<feature type="non-terminal residue" evidence="2">
    <location>
        <position position="1"/>
    </location>
</feature>
<dbReference type="Proteomes" id="UP000727407">
    <property type="component" value="Unassembled WGS sequence"/>
</dbReference>
<evidence type="ECO:0000259" key="1">
    <source>
        <dbReference type="PROSITE" id="PS50041"/>
    </source>
</evidence>
<dbReference type="EMBL" id="QNUK01000620">
    <property type="protein sequence ID" value="KAF5891038.1"/>
    <property type="molecule type" value="Genomic_DNA"/>
</dbReference>
<gene>
    <name evidence="2" type="ORF">DAT39_019255</name>
</gene>
<proteinExistence type="predicted"/>
<reference evidence="2" key="1">
    <citation type="submission" date="2020-07" db="EMBL/GenBank/DDBJ databases">
        <title>Clarias magur genome sequencing, assembly and annotation.</title>
        <authorList>
            <person name="Kushwaha B."/>
            <person name="Kumar R."/>
            <person name="Das P."/>
            <person name="Joshi C.G."/>
            <person name="Kumar D."/>
            <person name="Nagpure N.S."/>
            <person name="Pandey M."/>
            <person name="Agarwal S."/>
            <person name="Srivastava S."/>
            <person name="Singh M."/>
            <person name="Sahoo L."/>
            <person name="Jayasankar P."/>
            <person name="Meher P.K."/>
            <person name="Koringa P.G."/>
            <person name="Iquebal M.A."/>
            <person name="Das S.P."/>
            <person name="Bit A."/>
            <person name="Patnaik S."/>
            <person name="Patel N."/>
            <person name="Shah T.M."/>
            <person name="Hinsu A."/>
            <person name="Jena J.K."/>
        </authorList>
    </citation>
    <scope>NUCLEOTIDE SEQUENCE</scope>
    <source>
        <strain evidence="2">CIFAMagur01</strain>
        <tissue evidence="2">Testis</tissue>
    </source>
</reference>
<comment type="caution">
    <text evidence="2">The sequence shown here is derived from an EMBL/GenBank/DDBJ whole genome shotgun (WGS) entry which is preliminary data.</text>
</comment>
<evidence type="ECO:0000313" key="3">
    <source>
        <dbReference type="Proteomes" id="UP000727407"/>
    </source>
</evidence>